<proteinExistence type="predicted"/>
<dbReference type="InterPro" id="IPR012533">
    <property type="entry name" value="YcnI-copper_dom"/>
</dbReference>
<evidence type="ECO:0000256" key="1">
    <source>
        <dbReference type="SAM" id="SignalP"/>
    </source>
</evidence>
<feature type="chain" id="PRO_5047031550" evidence="1">
    <location>
        <begin position="19"/>
        <end position="176"/>
    </location>
</feature>
<dbReference type="Gene3D" id="2.60.40.2230">
    <property type="entry name" value="Uncharacterised protein YcnI-like PF07987, DUF1775"/>
    <property type="match status" value="1"/>
</dbReference>
<dbReference type="Proteomes" id="UP001606302">
    <property type="component" value="Unassembled WGS sequence"/>
</dbReference>
<reference evidence="3 4" key="1">
    <citation type="submission" date="2024-08" db="EMBL/GenBank/DDBJ databases">
        <authorList>
            <person name="Lu H."/>
        </authorList>
    </citation>
    <scope>NUCLEOTIDE SEQUENCE [LARGE SCALE GENOMIC DNA]</scope>
    <source>
        <strain evidence="3 4">DXS20W</strain>
    </source>
</reference>
<evidence type="ECO:0000259" key="2">
    <source>
        <dbReference type="Pfam" id="PF07987"/>
    </source>
</evidence>
<evidence type="ECO:0000313" key="4">
    <source>
        <dbReference type="Proteomes" id="UP001606302"/>
    </source>
</evidence>
<sequence length="176" mass="19173">MRTTLTTMLLALAGSAQAHITLEQPEAMAGSSYRAVFKVGHGCNGAATKEIIVTLPEGLRGAKPSPKPGWTLTTKRRMLKSPYDSHGQPIIDELAEVRWLANGEANQLQDAWYDEFVLRTSLPVEAGELAFAVRQVCTEGEWNWAERPTADNPRPRAPAVRLIVRPAVAAPAGHTH</sequence>
<dbReference type="InterPro" id="IPR038507">
    <property type="entry name" value="YcnI-like_sf"/>
</dbReference>
<feature type="domain" description="YncI copper-binding" evidence="2">
    <location>
        <begin position="19"/>
        <end position="162"/>
    </location>
</feature>
<keyword evidence="1" id="KW-0732">Signal</keyword>
<organism evidence="3 4">
    <name type="scientific">Pelomonas lactea</name>
    <dbReference type="NCBI Taxonomy" id="3299030"/>
    <lineage>
        <taxon>Bacteria</taxon>
        <taxon>Pseudomonadati</taxon>
        <taxon>Pseudomonadota</taxon>
        <taxon>Betaproteobacteria</taxon>
        <taxon>Burkholderiales</taxon>
        <taxon>Sphaerotilaceae</taxon>
        <taxon>Roseateles</taxon>
    </lineage>
</organism>
<accession>A0ABW7GJC5</accession>
<feature type="signal peptide" evidence="1">
    <location>
        <begin position="1"/>
        <end position="18"/>
    </location>
</feature>
<keyword evidence="4" id="KW-1185">Reference proteome</keyword>
<name>A0ABW7GJC5_9BURK</name>
<dbReference type="Pfam" id="PF07987">
    <property type="entry name" value="DUF1775"/>
    <property type="match status" value="1"/>
</dbReference>
<comment type="caution">
    <text evidence="3">The sequence shown here is derived from an EMBL/GenBank/DDBJ whole genome shotgun (WGS) entry which is preliminary data.</text>
</comment>
<dbReference type="CDD" id="cd08545">
    <property type="entry name" value="YcnI_like"/>
    <property type="match status" value="1"/>
</dbReference>
<gene>
    <name evidence="3" type="ORF">ACG04Q_10825</name>
</gene>
<dbReference type="EMBL" id="JBIGHX010000003">
    <property type="protein sequence ID" value="MFG6462064.1"/>
    <property type="molecule type" value="Genomic_DNA"/>
</dbReference>
<evidence type="ECO:0000313" key="3">
    <source>
        <dbReference type="EMBL" id="MFG6462064.1"/>
    </source>
</evidence>
<dbReference type="RefSeq" id="WP_394510936.1">
    <property type="nucleotide sequence ID" value="NZ_JBIGHX010000003.1"/>
</dbReference>
<protein>
    <submittedName>
        <fullName evidence="3">YcnI family protein</fullName>
    </submittedName>
</protein>